<dbReference type="InterPro" id="IPR015943">
    <property type="entry name" value="WD40/YVTN_repeat-like_dom_sf"/>
</dbReference>
<dbReference type="EMBL" id="SDOX01000036">
    <property type="protein sequence ID" value="TFJ83419.1"/>
    <property type="molecule type" value="Genomic_DNA"/>
</dbReference>
<keyword evidence="2" id="KW-1133">Transmembrane helix</keyword>
<feature type="region of interest" description="Disordered" evidence="1">
    <location>
        <begin position="235"/>
        <end position="280"/>
    </location>
</feature>
<proteinExistence type="predicted"/>
<dbReference type="AlphaFoldDB" id="A0A4D9D4E6"/>
<evidence type="ECO:0000313" key="3">
    <source>
        <dbReference type="EMBL" id="TFJ83419.1"/>
    </source>
</evidence>
<keyword evidence="2" id="KW-0472">Membrane</keyword>
<reference evidence="3 4" key="1">
    <citation type="submission" date="2019-01" db="EMBL/GenBank/DDBJ databases">
        <title>Nuclear Genome Assembly of the Microalgal Biofuel strain Nannochloropsis salina CCMP1776.</title>
        <authorList>
            <person name="Hovde B."/>
        </authorList>
    </citation>
    <scope>NUCLEOTIDE SEQUENCE [LARGE SCALE GENOMIC DNA]</scope>
    <source>
        <strain evidence="3 4">CCMP1776</strain>
    </source>
</reference>
<dbReference type="Proteomes" id="UP000355283">
    <property type="component" value="Unassembled WGS sequence"/>
</dbReference>
<protein>
    <submittedName>
        <fullName evidence="3">Uncharacterized protein</fullName>
    </submittedName>
</protein>
<feature type="compositionally biased region" description="Acidic residues" evidence="1">
    <location>
        <begin position="268"/>
        <end position="279"/>
    </location>
</feature>
<accession>A0A4D9D4E6</accession>
<evidence type="ECO:0000256" key="1">
    <source>
        <dbReference type="SAM" id="MobiDB-lite"/>
    </source>
</evidence>
<comment type="caution">
    <text evidence="3">The sequence shown here is derived from an EMBL/GenBank/DDBJ whole genome shotgun (WGS) entry which is preliminary data.</text>
</comment>
<evidence type="ECO:0000313" key="4">
    <source>
        <dbReference type="Proteomes" id="UP000355283"/>
    </source>
</evidence>
<dbReference type="OrthoDB" id="328755at2759"/>
<gene>
    <name evidence="3" type="ORF">NSK_005259</name>
</gene>
<dbReference type="Gene3D" id="2.130.10.10">
    <property type="entry name" value="YVTN repeat-like/Quinoprotein amine dehydrogenase"/>
    <property type="match status" value="1"/>
</dbReference>
<keyword evidence="4" id="KW-1185">Reference proteome</keyword>
<sequence length="731" mass="78528">MRSLHQGNEKPNAEWELDRSSWPIVHGSRESLDYTSLPTPLTAALHFYNSQGLSPSARAASSFTMLREDTEGVDDQKSEEEEGKVYRRVIDAMRELLLAKGQEDGARAVEDAIHAYMRKGGKRFSMANANPVSIITERVNEQEQRLWTSGFKHVLVFRQVLGAPTLELLAEYEHGGFDFHYHGSYSFVAKSKPESSEGGREGGRAAGESLSTYVVAVKQDIYTYTLMEGEGGEGNRYHLAPGAPLRPFASPSPPSPSLQEGENLREDGAEDGAEEDDESNSIVGVTLTEDGTVVVAAKVGGHASRRREGGREGGKARAGESALRPVAYFPLSRVVASSAPIHISNSLAVHGQGVYIVTQEEIVRLDMDTSSASLKFRWATTYGRGGLHWYTSRLGPGSGSTPSLTSCQGRDMVVITDGELRMNLIYLDAKTGEEIARTPVDFGAKVDASRLTSEQSVAVRGCKAFVVNNYVGTDGLDADTHCTDAPGVKGKEELAAFCNMLQPTFISKVCPAVFGCLAYGAAMYTLDEEQQALKQLWARDDVSCGTSIPLISGPSDGSPSSTYCVGMLRNSSRWTLLALDTETGEERFHFPYYSEGKDRVANFFGNPYYAGVEAVAPGVLAMGSIGGLIYLTPAAPTSRLHSPPSAVASSASARPASAARVRESKARGVDGNSIEALGLVGIVMGLVLSLGLLVHAWHRAKQNGGRARRRAVEGEDGLGGGYLPLAEDDRI</sequence>
<evidence type="ECO:0000256" key="2">
    <source>
        <dbReference type="SAM" id="Phobius"/>
    </source>
</evidence>
<feature type="transmembrane region" description="Helical" evidence="2">
    <location>
        <begin position="676"/>
        <end position="698"/>
    </location>
</feature>
<keyword evidence="2" id="KW-0812">Transmembrane</keyword>
<name>A0A4D9D4E6_9STRA</name>
<organism evidence="3 4">
    <name type="scientific">Nannochloropsis salina CCMP1776</name>
    <dbReference type="NCBI Taxonomy" id="1027361"/>
    <lineage>
        <taxon>Eukaryota</taxon>
        <taxon>Sar</taxon>
        <taxon>Stramenopiles</taxon>
        <taxon>Ochrophyta</taxon>
        <taxon>Eustigmatophyceae</taxon>
        <taxon>Eustigmatales</taxon>
        <taxon>Monodopsidaceae</taxon>
        <taxon>Microchloropsis</taxon>
        <taxon>Microchloropsis salina</taxon>
    </lineage>
</organism>